<evidence type="ECO:0000256" key="11">
    <source>
        <dbReference type="ARBA" id="ARBA00022980"/>
    </source>
</evidence>
<dbReference type="InterPro" id="IPR000172">
    <property type="entry name" value="GMC_OxRdtase_N"/>
</dbReference>
<comment type="similarity">
    <text evidence="4">Belongs to the GMC oxidoreductase family.</text>
</comment>
<dbReference type="Pfam" id="PF00410">
    <property type="entry name" value="Ribosomal_S8"/>
    <property type="match status" value="1"/>
</dbReference>
<dbReference type="InterPro" id="IPR036188">
    <property type="entry name" value="FAD/NAD-bd_sf"/>
</dbReference>
<evidence type="ECO:0000256" key="15">
    <source>
        <dbReference type="ARBA" id="ARBA00024699"/>
    </source>
</evidence>
<evidence type="ECO:0000256" key="18">
    <source>
        <dbReference type="ARBA" id="ARBA00034029"/>
    </source>
</evidence>
<dbReference type="InterPro" id="IPR035987">
    <property type="entry name" value="Ribosomal_uS8_sf"/>
</dbReference>
<dbReference type="InterPro" id="IPR012132">
    <property type="entry name" value="GMC_OxRdtase"/>
</dbReference>
<dbReference type="InterPro" id="IPR000630">
    <property type="entry name" value="Ribosomal_uS8"/>
</dbReference>
<evidence type="ECO:0000256" key="16">
    <source>
        <dbReference type="ARBA" id="ARBA00033986"/>
    </source>
</evidence>
<keyword evidence="10" id="KW-0274">FAD</keyword>
<dbReference type="EMBL" id="MU155281">
    <property type="protein sequence ID" value="KAF9476809.1"/>
    <property type="molecule type" value="Genomic_DNA"/>
</dbReference>
<comment type="catalytic activity">
    <reaction evidence="17">
        <text>pyranose + acceptor = pyranos-2,3-diulose + reduced acceptor.</text>
        <dbReference type="EC" id="1.1.99.29"/>
    </reaction>
</comment>
<evidence type="ECO:0000256" key="4">
    <source>
        <dbReference type="ARBA" id="ARBA00010790"/>
    </source>
</evidence>
<evidence type="ECO:0000256" key="14">
    <source>
        <dbReference type="ARBA" id="ARBA00023274"/>
    </source>
</evidence>
<dbReference type="GO" id="GO:0005576">
    <property type="term" value="C:extracellular region"/>
    <property type="evidence" value="ECO:0007669"/>
    <property type="project" value="UniProtKB-SubCell"/>
</dbReference>
<dbReference type="GO" id="GO:0033718">
    <property type="term" value="F:pyranose dehydrogenase (acceptor) activity"/>
    <property type="evidence" value="ECO:0007669"/>
    <property type="project" value="UniProtKB-EC"/>
</dbReference>
<evidence type="ECO:0000256" key="13">
    <source>
        <dbReference type="ARBA" id="ARBA00023180"/>
    </source>
</evidence>
<dbReference type="Gene3D" id="3.30.1370.30">
    <property type="match status" value="1"/>
</dbReference>
<evidence type="ECO:0000256" key="6">
    <source>
        <dbReference type="ARBA" id="ARBA00013177"/>
    </source>
</evidence>
<dbReference type="GO" id="GO:0050660">
    <property type="term" value="F:flavin adenine dinucleotide binding"/>
    <property type="evidence" value="ECO:0007669"/>
    <property type="project" value="InterPro"/>
</dbReference>
<sequence>MLGLPVAKATGNWLRSRTAMWEGRAIKNSNKLSSNNPGPLSLTVVFHLLRGPTLIPMSSPHFKDNELPLDAELYSMTAEETAFFKLQTSIESDESLRKHILNIQAEAYKVFPYPCIRRFDYIRLKLSRHPYYPTFLDQGTEGKVNLNAIASVGNDVRKAISDGYPKESVIATDLRHEFWDLGHKLFKSTRETSVPFICGDVFSDAILDTTDTMTFGPPASLLSVQSLTPLKGHVSAIHAAALFHLFDEQHQELLAHRLASLLSREPGSVIFGSHIGRPIKGIRTEATGLGGLAGLALAARWILQPPSFPLWLTCGFNRLSEDEDIVVGVVEAGGYDRNVPEINIPGFMGRIIANPKYDWTFFSVPQKNAGGIPVLQPRGKGLGGSSLANFLGMFRPSKEEFDALEKLGNQGWNWESMLYYMKKSETTIYGGLSPLDEERFAAKPDPAFHGTSGPIKKSFPTKLMEQHGLLFDAAEALGVPRNPEMANGTNIGSMTSFMSVDPRTAKRSYAASEYYEPNSTRPNLLILLHSQVTKINFEKGDKGLYTATAVEFVCEGVSQIVEGVKKEVILSAGAFQTPQLLESSGIGNGKILQTHGITPIIDLPGVGENLQDHICVGSIVEIDTAFDTMDVLFDPVECTRHQALYEEQKGILTSGADPGFIFLPMKYLANPEDIEAWKEKAAAYSVRYTESQAKVSPALVNGLKKQYELHNTWITPEHLSQAEILNYLGHQPIHGILPVPGKRYTSLISALLHPLSRGTVHIGSLNALAPPLIDPNYYGNEADLDLLIEIMKFTMKLVATPPMADIVRSHVLPEFDIVNDEEKLKQYVKENCRSVFHPVGTAAMLPREDGGVVDSELRVYGTTNLRVVDVSILPMELSCHIQSVAYAIGERAADILKGLPAKPLKTNSGKQRLRKLATFNLLSPQYNLLIAVQLSPSVSAKQRMLPHDLCSKVQNAFRARHSLLAVNHNTQNLGILSILMRAGFVSALTRGTIAGPDPSAFTTAKESERRIWANLKYRDDQPVLNHMELISKPSRRVYMQPHEIRLLCSGRRSGQVKPLGMGEVAMVKTEDKEHQWLEAREALQMKLGGEIICRAQ</sequence>
<comment type="catalytic activity">
    <reaction evidence="20">
        <text>a pyranoside + acceptor = a pyranosid-3,4-diulose + reduced acceptor.</text>
        <dbReference type="EC" id="1.1.99.29"/>
    </reaction>
</comment>
<keyword evidence="7" id="KW-0964">Secreted</keyword>
<keyword evidence="11" id="KW-0689">Ribosomal protein</keyword>
<dbReference type="Pfam" id="PF05199">
    <property type="entry name" value="GMC_oxred_C"/>
    <property type="match status" value="1"/>
</dbReference>
<evidence type="ECO:0000256" key="8">
    <source>
        <dbReference type="ARBA" id="ARBA00022630"/>
    </source>
</evidence>
<dbReference type="AlphaFoldDB" id="A0A9P5YWM2"/>
<evidence type="ECO:0000256" key="12">
    <source>
        <dbReference type="ARBA" id="ARBA00023002"/>
    </source>
</evidence>
<reference evidence="22" key="1">
    <citation type="submission" date="2020-11" db="EMBL/GenBank/DDBJ databases">
        <authorList>
            <consortium name="DOE Joint Genome Institute"/>
            <person name="Ahrendt S."/>
            <person name="Riley R."/>
            <person name="Andreopoulos W."/>
            <person name="Labutti K."/>
            <person name="Pangilinan J."/>
            <person name="Ruiz-Duenas F.J."/>
            <person name="Barrasa J.M."/>
            <person name="Sanchez-Garcia M."/>
            <person name="Camarero S."/>
            <person name="Miyauchi S."/>
            <person name="Serrano A."/>
            <person name="Linde D."/>
            <person name="Babiker R."/>
            <person name="Drula E."/>
            <person name="Ayuso-Fernandez I."/>
            <person name="Pacheco R."/>
            <person name="Padilla G."/>
            <person name="Ferreira P."/>
            <person name="Barriuso J."/>
            <person name="Kellner H."/>
            <person name="Castanera R."/>
            <person name="Alfaro M."/>
            <person name="Ramirez L."/>
            <person name="Pisabarro A.G."/>
            <person name="Kuo A."/>
            <person name="Tritt A."/>
            <person name="Lipzen A."/>
            <person name="He G."/>
            <person name="Yan M."/>
            <person name="Ng V."/>
            <person name="Cullen D."/>
            <person name="Martin F."/>
            <person name="Rosso M.-N."/>
            <person name="Henrissat B."/>
            <person name="Hibbett D."/>
            <person name="Martinez A.T."/>
            <person name="Grigoriev I.V."/>
        </authorList>
    </citation>
    <scope>NUCLEOTIDE SEQUENCE</scope>
    <source>
        <strain evidence="22">CIRM-BRFM 674</strain>
    </source>
</reference>
<dbReference type="SUPFAM" id="SSF56047">
    <property type="entry name" value="Ribosomal protein S8"/>
    <property type="match status" value="1"/>
</dbReference>
<evidence type="ECO:0000256" key="20">
    <source>
        <dbReference type="ARBA" id="ARBA00034059"/>
    </source>
</evidence>
<dbReference type="Proteomes" id="UP000807469">
    <property type="component" value="Unassembled WGS sequence"/>
</dbReference>
<evidence type="ECO:0000313" key="22">
    <source>
        <dbReference type="EMBL" id="KAF9476809.1"/>
    </source>
</evidence>
<evidence type="ECO:0000256" key="2">
    <source>
        <dbReference type="ARBA" id="ARBA00004613"/>
    </source>
</evidence>
<dbReference type="SUPFAM" id="SSF54373">
    <property type="entry name" value="FAD-linked reductases, C-terminal domain"/>
    <property type="match status" value="1"/>
</dbReference>
<dbReference type="GO" id="GO:0006412">
    <property type="term" value="P:translation"/>
    <property type="evidence" value="ECO:0007669"/>
    <property type="project" value="InterPro"/>
</dbReference>
<proteinExistence type="inferred from homology"/>
<dbReference type="Pfam" id="PF00732">
    <property type="entry name" value="GMC_oxred_N"/>
    <property type="match status" value="1"/>
</dbReference>
<dbReference type="SUPFAM" id="SSF51905">
    <property type="entry name" value="FAD/NAD(P)-binding domain"/>
    <property type="match status" value="1"/>
</dbReference>
<evidence type="ECO:0000256" key="3">
    <source>
        <dbReference type="ARBA" id="ARBA00006471"/>
    </source>
</evidence>
<dbReference type="GO" id="GO:0003735">
    <property type="term" value="F:structural constituent of ribosome"/>
    <property type="evidence" value="ECO:0007669"/>
    <property type="project" value="InterPro"/>
</dbReference>
<name>A0A9P5YWM2_9AGAR</name>
<comment type="subunit">
    <text evidence="5">Monomer.</text>
</comment>
<dbReference type="Gene3D" id="3.50.50.60">
    <property type="entry name" value="FAD/NAD(P)-binding domain"/>
    <property type="match status" value="1"/>
</dbReference>
<organism evidence="22 23">
    <name type="scientific">Pholiota conissans</name>
    <dbReference type="NCBI Taxonomy" id="109636"/>
    <lineage>
        <taxon>Eukaryota</taxon>
        <taxon>Fungi</taxon>
        <taxon>Dikarya</taxon>
        <taxon>Basidiomycota</taxon>
        <taxon>Agaricomycotina</taxon>
        <taxon>Agaricomycetes</taxon>
        <taxon>Agaricomycetidae</taxon>
        <taxon>Agaricales</taxon>
        <taxon>Agaricineae</taxon>
        <taxon>Strophariaceae</taxon>
        <taxon>Pholiota</taxon>
    </lineage>
</organism>
<keyword evidence="14" id="KW-0687">Ribonucleoprotein</keyword>
<dbReference type="GO" id="GO:1990904">
    <property type="term" value="C:ribonucleoprotein complex"/>
    <property type="evidence" value="ECO:0007669"/>
    <property type="project" value="UniProtKB-KW"/>
</dbReference>
<dbReference type="EC" id="1.1.99.29" evidence="6"/>
<comment type="cofactor">
    <cofactor evidence="1">
        <name>FAD</name>
        <dbReference type="ChEBI" id="CHEBI:57692"/>
    </cofactor>
</comment>
<dbReference type="InterPro" id="IPR007867">
    <property type="entry name" value="GMC_OxRtase_C"/>
</dbReference>
<dbReference type="GO" id="GO:0005840">
    <property type="term" value="C:ribosome"/>
    <property type="evidence" value="ECO:0007669"/>
    <property type="project" value="UniProtKB-KW"/>
</dbReference>
<comment type="function">
    <text evidence="15">Catalyzes the single-oxidation or sequential double oxidation reaction of carbohydrates primarily at carbon-2 and/or carbon-3 with the concomitant reduction of the flavin. The enzyme exhibits a broad sugar substrate specificity, oxidizing different aldopyranoses to the corresponding C-1, C-2, C-3 or C-1,2, C-2,3 and C-3,4 (di)dehydro sugars with substrate-specific regioselectivity. Accepts only a narrow range of electron acceptors such as substituted benzoquinones and complexed metal ions and reacts extremely slowly with O(2) as acceptor. May play a role in the natural recycling of plant matter by oxidizing all major monosaccharides in lignocellulose and by reducing quinone compounds or reactive radical species generated during lignin depolymerization.</text>
</comment>
<dbReference type="Gene3D" id="3.30.1490.10">
    <property type="match status" value="1"/>
</dbReference>
<evidence type="ECO:0000256" key="1">
    <source>
        <dbReference type="ARBA" id="ARBA00001974"/>
    </source>
</evidence>
<dbReference type="PANTHER" id="PTHR11552:SF201">
    <property type="entry name" value="GLUCOSE-METHANOL-CHOLINE OXIDOREDUCTASE N-TERMINAL DOMAIN-CONTAINING PROTEIN"/>
    <property type="match status" value="1"/>
</dbReference>
<keyword evidence="9" id="KW-0732">Signal</keyword>
<evidence type="ECO:0000256" key="17">
    <source>
        <dbReference type="ARBA" id="ARBA00034010"/>
    </source>
</evidence>
<comment type="catalytic activity">
    <reaction evidence="18">
        <text>pyranose + acceptor = pyranos-3-ulose + reduced acceptor.</text>
        <dbReference type="EC" id="1.1.99.29"/>
    </reaction>
</comment>
<keyword evidence="8" id="KW-0285">Flavoprotein</keyword>
<comment type="catalytic activity">
    <reaction evidence="19">
        <text>a pyranoside + acceptor = a pyranosid-3-ulose + reduced acceptor.</text>
        <dbReference type="EC" id="1.1.99.29"/>
    </reaction>
</comment>
<comment type="caution">
    <text evidence="22">The sequence shown here is derived from an EMBL/GenBank/DDBJ whole genome shotgun (WGS) entry which is preliminary data.</text>
</comment>
<comment type="similarity">
    <text evidence="3">Belongs to the universal ribosomal protein uS8 family.</text>
</comment>
<evidence type="ECO:0000256" key="7">
    <source>
        <dbReference type="ARBA" id="ARBA00022525"/>
    </source>
</evidence>
<dbReference type="OrthoDB" id="269227at2759"/>
<feature type="domain" description="Glucose-methanol-choline oxidoreductase N-terminal" evidence="21">
    <location>
        <begin position="573"/>
        <end position="587"/>
    </location>
</feature>
<protein>
    <recommendedName>
        <fullName evidence="6">pyranose dehydrogenase (acceptor)</fullName>
        <ecNumber evidence="6">1.1.99.29</ecNumber>
    </recommendedName>
</protein>
<evidence type="ECO:0000259" key="21">
    <source>
        <dbReference type="PROSITE" id="PS00624"/>
    </source>
</evidence>
<comment type="subcellular location">
    <subcellularLocation>
        <location evidence="2">Secreted</location>
    </subcellularLocation>
</comment>
<evidence type="ECO:0000256" key="5">
    <source>
        <dbReference type="ARBA" id="ARBA00011245"/>
    </source>
</evidence>
<gene>
    <name evidence="22" type="ORF">BDN70DRAFT_934736</name>
</gene>
<keyword evidence="13" id="KW-0325">Glycoprotein</keyword>
<evidence type="ECO:0000256" key="19">
    <source>
        <dbReference type="ARBA" id="ARBA00034050"/>
    </source>
</evidence>
<comment type="catalytic activity">
    <reaction evidence="16">
        <text>pyranose + acceptor = pyranos-2-ulose + reduced acceptor.</text>
        <dbReference type="EC" id="1.1.99.29"/>
    </reaction>
</comment>
<accession>A0A9P5YWM2</accession>
<evidence type="ECO:0000313" key="23">
    <source>
        <dbReference type="Proteomes" id="UP000807469"/>
    </source>
</evidence>
<keyword evidence="23" id="KW-1185">Reference proteome</keyword>
<dbReference type="PROSITE" id="PS00624">
    <property type="entry name" value="GMC_OXRED_2"/>
    <property type="match status" value="1"/>
</dbReference>
<dbReference type="Gene3D" id="3.30.560.10">
    <property type="entry name" value="Glucose Oxidase, domain 3"/>
    <property type="match status" value="1"/>
</dbReference>
<keyword evidence="12" id="KW-0560">Oxidoreductase</keyword>
<evidence type="ECO:0000256" key="10">
    <source>
        <dbReference type="ARBA" id="ARBA00022827"/>
    </source>
</evidence>
<dbReference type="PANTHER" id="PTHR11552">
    <property type="entry name" value="GLUCOSE-METHANOL-CHOLINE GMC OXIDOREDUCTASE"/>
    <property type="match status" value="1"/>
</dbReference>
<evidence type="ECO:0000256" key="9">
    <source>
        <dbReference type="ARBA" id="ARBA00022729"/>
    </source>
</evidence>